<evidence type="ECO:0000256" key="3">
    <source>
        <dbReference type="ARBA" id="ARBA00022694"/>
    </source>
</evidence>
<dbReference type="GO" id="GO:0005655">
    <property type="term" value="C:nucleolar ribonuclease P complex"/>
    <property type="evidence" value="ECO:0007669"/>
    <property type="project" value="TreeGrafter"/>
</dbReference>
<dbReference type="SUPFAM" id="SSF89550">
    <property type="entry name" value="PHP domain-like"/>
    <property type="match status" value="1"/>
</dbReference>
<evidence type="ECO:0000256" key="1">
    <source>
        <dbReference type="ARBA" id="ARBA00004123"/>
    </source>
</evidence>
<name>N1PNZ9_DOTSN</name>
<gene>
    <name evidence="5" type="ORF">DOTSEDRAFT_172233</name>
</gene>
<dbReference type="InterPro" id="IPR016195">
    <property type="entry name" value="Pol/histidinol_Pase-like"/>
</dbReference>
<dbReference type="Proteomes" id="UP000016933">
    <property type="component" value="Unassembled WGS sequence"/>
</dbReference>
<evidence type="ECO:0000313" key="6">
    <source>
        <dbReference type="Proteomes" id="UP000016933"/>
    </source>
</evidence>
<dbReference type="PANTHER" id="PTHR13031:SF0">
    <property type="entry name" value="RIBONUCLEASE P PROTEIN SUBUNIT P30"/>
    <property type="match status" value="1"/>
</dbReference>
<dbReference type="OMA" id="CYGPGIT"/>
<dbReference type="HOGENOM" id="CLU_048451_1_0_1"/>
<dbReference type="PANTHER" id="PTHR13031">
    <property type="entry name" value="RIBONUCLEASE P SUBUNIT P30"/>
    <property type="match status" value="1"/>
</dbReference>
<accession>N1PNZ9</accession>
<dbReference type="Gene3D" id="3.20.20.140">
    <property type="entry name" value="Metal-dependent hydrolases"/>
    <property type="match status" value="1"/>
</dbReference>
<keyword evidence="3" id="KW-0819">tRNA processing</keyword>
<dbReference type="GO" id="GO:0008033">
    <property type="term" value="P:tRNA processing"/>
    <property type="evidence" value="ECO:0007669"/>
    <property type="project" value="UniProtKB-KW"/>
</dbReference>
<sequence length="333" mass="36383">MSSFYDLNIPYVSNDQNLPRTLAFAHELGYNVIALNHTITGKLPTDTTCAIPDPLPQKNIPSKLTILRRLTLTLTESGYQNARLTALSAPYDILALRPIDERTLQLACSSLDCDIISLDLIIRQGFFFKFKMLSEGTKAGKKFEICYSQGLLGDAQTRRNLISNATQLIRATRGRGVILSSETKAGAVGLRGPWDVINLAAVWGLGQERGFEGLGKECRGVVVTAELKRTGYRGVVDVVYGGEKPVQVEKEVIVGSAKGKQKLEKVHKQVEAQILKQGQKRKADEEAEKEGDAVVNGDEVEKPISKREAKRRAHKARQEALAASGPSSATGPK</sequence>
<proteinExistence type="inferred from homology"/>
<evidence type="ECO:0000256" key="4">
    <source>
        <dbReference type="SAM" id="MobiDB-lite"/>
    </source>
</evidence>
<feature type="region of interest" description="Disordered" evidence="4">
    <location>
        <begin position="277"/>
        <end position="333"/>
    </location>
</feature>
<evidence type="ECO:0000313" key="5">
    <source>
        <dbReference type="EMBL" id="EME44164.1"/>
    </source>
</evidence>
<dbReference type="EMBL" id="KB446539">
    <property type="protein sequence ID" value="EME44164.1"/>
    <property type="molecule type" value="Genomic_DNA"/>
</dbReference>
<dbReference type="AlphaFoldDB" id="N1PNZ9"/>
<comment type="subcellular location">
    <subcellularLocation>
        <location evidence="1">Nucleus</location>
    </subcellularLocation>
</comment>
<evidence type="ECO:0008006" key="7">
    <source>
        <dbReference type="Google" id="ProtNLM"/>
    </source>
</evidence>
<dbReference type="Pfam" id="PF01876">
    <property type="entry name" value="RNase_P_p30"/>
    <property type="match status" value="1"/>
</dbReference>
<dbReference type="OrthoDB" id="17948at2759"/>
<comment type="similarity">
    <text evidence="2">Belongs to the eukaryotic/archaeal RNase P protein component 3 family.</text>
</comment>
<dbReference type="eggNOG" id="KOG2363">
    <property type="taxonomic scope" value="Eukaryota"/>
</dbReference>
<reference evidence="5 6" key="2">
    <citation type="journal article" date="2012" name="PLoS Pathog.">
        <title>Diverse lifestyles and strategies of plant pathogenesis encoded in the genomes of eighteen Dothideomycetes fungi.</title>
        <authorList>
            <person name="Ohm R.A."/>
            <person name="Feau N."/>
            <person name="Henrissat B."/>
            <person name="Schoch C.L."/>
            <person name="Horwitz B.A."/>
            <person name="Barry K.W."/>
            <person name="Condon B.J."/>
            <person name="Copeland A.C."/>
            <person name="Dhillon B."/>
            <person name="Glaser F."/>
            <person name="Hesse C.N."/>
            <person name="Kosti I."/>
            <person name="LaButti K."/>
            <person name="Lindquist E.A."/>
            <person name="Lucas S."/>
            <person name="Salamov A.A."/>
            <person name="Bradshaw R.E."/>
            <person name="Ciuffetti L."/>
            <person name="Hamelin R.C."/>
            <person name="Kema G.H.J."/>
            <person name="Lawrence C."/>
            <person name="Scott J.A."/>
            <person name="Spatafora J.W."/>
            <person name="Turgeon B.G."/>
            <person name="de Wit P.J.G.M."/>
            <person name="Zhong S."/>
            <person name="Goodwin S.B."/>
            <person name="Grigoriev I.V."/>
        </authorList>
    </citation>
    <scope>NUCLEOTIDE SEQUENCE [LARGE SCALE GENOMIC DNA]</scope>
    <source>
        <strain evidence="6">NZE10 / CBS 128990</strain>
    </source>
</reference>
<dbReference type="InterPro" id="IPR002738">
    <property type="entry name" value="RNase_P_p30"/>
</dbReference>
<evidence type="ECO:0000256" key="2">
    <source>
        <dbReference type="ARBA" id="ARBA00007331"/>
    </source>
</evidence>
<protein>
    <recommendedName>
        <fullName evidence="7">RNase P subunit p30-like protein</fullName>
    </recommendedName>
</protein>
<keyword evidence="6" id="KW-1185">Reference proteome</keyword>
<dbReference type="GO" id="GO:0003723">
    <property type="term" value="F:RNA binding"/>
    <property type="evidence" value="ECO:0007669"/>
    <property type="project" value="TreeGrafter"/>
</dbReference>
<organism evidence="5 6">
    <name type="scientific">Dothistroma septosporum (strain NZE10 / CBS 128990)</name>
    <name type="common">Red band needle blight fungus</name>
    <name type="synonym">Mycosphaerella pini</name>
    <dbReference type="NCBI Taxonomy" id="675120"/>
    <lineage>
        <taxon>Eukaryota</taxon>
        <taxon>Fungi</taxon>
        <taxon>Dikarya</taxon>
        <taxon>Ascomycota</taxon>
        <taxon>Pezizomycotina</taxon>
        <taxon>Dothideomycetes</taxon>
        <taxon>Dothideomycetidae</taxon>
        <taxon>Mycosphaerellales</taxon>
        <taxon>Mycosphaerellaceae</taxon>
        <taxon>Dothistroma</taxon>
    </lineage>
</organism>
<reference evidence="6" key="1">
    <citation type="journal article" date="2012" name="PLoS Genet.">
        <title>The genomes of the fungal plant pathogens Cladosporium fulvum and Dothistroma septosporum reveal adaptation to different hosts and lifestyles but also signatures of common ancestry.</title>
        <authorList>
            <person name="de Wit P.J.G.M."/>
            <person name="van der Burgt A."/>
            <person name="Oekmen B."/>
            <person name="Stergiopoulos I."/>
            <person name="Abd-Elsalam K.A."/>
            <person name="Aerts A.L."/>
            <person name="Bahkali A.H."/>
            <person name="Beenen H.G."/>
            <person name="Chettri P."/>
            <person name="Cox M.P."/>
            <person name="Datema E."/>
            <person name="de Vries R.P."/>
            <person name="Dhillon B."/>
            <person name="Ganley A.R."/>
            <person name="Griffiths S.A."/>
            <person name="Guo Y."/>
            <person name="Hamelin R.C."/>
            <person name="Henrissat B."/>
            <person name="Kabir M.S."/>
            <person name="Jashni M.K."/>
            <person name="Kema G."/>
            <person name="Klaubauf S."/>
            <person name="Lapidus A."/>
            <person name="Levasseur A."/>
            <person name="Lindquist E."/>
            <person name="Mehrabi R."/>
            <person name="Ohm R.A."/>
            <person name="Owen T.J."/>
            <person name="Salamov A."/>
            <person name="Schwelm A."/>
            <person name="Schijlen E."/>
            <person name="Sun H."/>
            <person name="van den Burg H.A."/>
            <person name="van Ham R.C.H.J."/>
            <person name="Zhang S."/>
            <person name="Goodwin S.B."/>
            <person name="Grigoriev I.V."/>
            <person name="Collemare J."/>
            <person name="Bradshaw R.E."/>
        </authorList>
    </citation>
    <scope>NUCLEOTIDE SEQUENCE [LARGE SCALE GENOMIC DNA]</scope>
    <source>
        <strain evidence="6">NZE10 / CBS 128990</strain>
    </source>
</reference>
<dbReference type="STRING" id="675120.N1PNZ9"/>